<gene>
    <name evidence="2" type="ORF">K450DRAFT_270960</name>
</gene>
<feature type="transmembrane region" description="Helical" evidence="1">
    <location>
        <begin position="82"/>
        <end position="101"/>
    </location>
</feature>
<keyword evidence="3" id="KW-1185">Reference proteome</keyword>
<dbReference type="AlphaFoldDB" id="A0AAD5EB14"/>
<dbReference type="GeneID" id="75918328"/>
<organism evidence="2 3">
    <name type="scientific">Umbelopsis ramanniana AG</name>
    <dbReference type="NCBI Taxonomy" id="1314678"/>
    <lineage>
        <taxon>Eukaryota</taxon>
        <taxon>Fungi</taxon>
        <taxon>Fungi incertae sedis</taxon>
        <taxon>Mucoromycota</taxon>
        <taxon>Mucoromycotina</taxon>
        <taxon>Umbelopsidomycetes</taxon>
        <taxon>Umbelopsidales</taxon>
        <taxon>Umbelopsidaceae</taxon>
        <taxon>Umbelopsis</taxon>
    </lineage>
</organism>
<name>A0AAD5EB14_UMBRA</name>
<dbReference type="Proteomes" id="UP001206595">
    <property type="component" value="Unassembled WGS sequence"/>
</dbReference>
<keyword evidence="1" id="KW-0472">Membrane</keyword>
<feature type="transmembrane region" description="Helical" evidence="1">
    <location>
        <begin position="41"/>
        <end position="61"/>
    </location>
</feature>
<dbReference type="EMBL" id="MU620911">
    <property type="protein sequence ID" value="KAI8580663.1"/>
    <property type="molecule type" value="Genomic_DNA"/>
</dbReference>
<feature type="transmembrane region" description="Helical" evidence="1">
    <location>
        <begin position="279"/>
        <end position="304"/>
    </location>
</feature>
<evidence type="ECO:0000313" key="2">
    <source>
        <dbReference type="EMBL" id="KAI8580663.1"/>
    </source>
</evidence>
<accession>A0AAD5EB14</accession>
<sequence>MESPYWRPCDADGSNCHCDLRLELMDCAETYSASIVMKLQIALSIAVTLGATGILTFRLLFRGQKLVDYRGGRPQPQPILSMYILGITFNLLRMLHAIFLLTEVVQSKIVRSFLFDLSWQFGFGTFAAYLIGIASAVFDSNTVVTRGWKFSQSLVTKIGVAFLVLPVFTNNCCSVLIGYFAEKNNPQLADIFTRLLYTFWSCYCFALSSCVLYAGFGLIRLLDSHLRAVIDGRQYDVFKTGRVKVRIIMTVTVLCLMAFFLLLVVYMACKPIIQASVPFNIIICIIWNFAGPIATFFIEITFLLDPKMLKGPTFSATGSTFGQRSDETTIEIRGSLIDANKLPGAQYLQRGHELKVYNQSQSSMSSDVKQLMYQ</sequence>
<comment type="caution">
    <text evidence="2">The sequence shown here is derived from an EMBL/GenBank/DDBJ whole genome shotgun (WGS) entry which is preliminary data.</text>
</comment>
<protein>
    <submittedName>
        <fullName evidence="2">Uncharacterized protein</fullName>
    </submittedName>
</protein>
<dbReference type="RefSeq" id="XP_051445667.1">
    <property type="nucleotide sequence ID" value="XM_051592986.1"/>
</dbReference>
<feature type="transmembrane region" description="Helical" evidence="1">
    <location>
        <begin position="243"/>
        <end position="267"/>
    </location>
</feature>
<keyword evidence="1" id="KW-1133">Transmembrane helix</keyword>
<reference evidence="2" key="1">
    <citation type="submission" date="2021-06" db="EMBL/GenBank/DDBJ databases">
        <authorList>
            <consortium name="DOE Joint Genome Institute"/>
            <person name="Mondo S.J."/>
            <person name="Amses K.R."/>
            <person name="Simmons D.R."/>
            <person name="Longcore J.E."/>
            <person name="Seto K."/>
            <person name="Alves G.H."/>
            <person name="Bonds A.E."/>
            <person name="Quandt C.A."/>
            <person name="Davis W.J."/>
            <person name="Chang Y."/>
            <person name="Letcher P.M."/>
            <person name="Powell M.J."/>
            <person name="Kuo A."/>
            <person name="Labutti K."/>
            <person name="Pangilinan J."/>
            <person name="Andreopoulos W."/>
            <person name="Tritt A."/>
            <person name="Riley R."/>
            <person name="Hundley H."/>
            <person name="Johnson J."/>
            <person name="Lipzen A."/>
            <person name="Barry K."/>
            <person name="Berbee M.L."/>
            <person name="Buchler N.E."/>
            <person name="Grigoriev I.V."/>
            <person name="Spatafora J.W."/>
            <person name="Stajich J.E."/>
            <person name="James T.Y."/>
        </authorList>
    </citation>
    <scope>NUCLEOTIDE SEQUENCE</scope>
    <source>
        <strain evidence="2">AG</strain>
    </source>
</reference>
<reference evidence="2" key="2">
    <citation type="journal article" date="2022" name="Proc. Natl. Acad. Sci. U.S.A.">
        <title>Diploid-dominant life cycles characterize the early evolution of Fungi.</title>
        <authorList>
            <person name="Amses K.R."/>
            <person name="Simmons D.R."/>
            <person name="Longcore J.E."/>
            <person name="Mondo S.J."/>
            <person name="Seto K."/>
            <person name="Jeronimo G.H."/>
            <person name="Bonds A.E."/>
            <person name="Quandt C.A."/>
            <person name="Davis W.J."/>
            <person name="Chang Y."/>
            <person name="Federici B.A."/>
            <person name="Kuo A."/>
            <person name="LaButti K."/>
            <person name="Pangilinan J."/>
            <person name="Andreopoulos W."/>
            <person name="Tritt A."/>
            <person name="Riley R."/>
            <person name="Hundley H."/>
            <person name="Johnson J."/>
            <person name="Lipzen A."/>
            <person name="Barry K."/>
            <person name="Lang B.F."/>
            <person name="Cuomo C.A."/>
            <person name="Buchler N.E."/>
            <person name="Grigoriev I.V."/>
            <person name="Spatafora J.W."/>
            <person name="Stajich J.E."/>
            <person name="James T.Y."/>
        </authorList>
    </citation>
    <scope>NUCLEOTIDE SEQUENCE</scope>
    <source>
        <strain evidence="2">AG</strain>
    </source>
</reference>
<feature type="transmembrane region" description="Helical" evidence="1">
    <location>
        <begin position="158"/>
        <end position="181"/>
    </location>
</feature>
<proteinExistence type="predicted"/>
<evidence type="ECO:0000256" key="1">
    <source>
        <dbReference type="SAM" id="Phobius"/>
    </source>
</evidence>
<evidence type="ECO:0000313" key="3">
    <source>
        <dbReference type="Proteomes" id="UP001206595"/>
    </source>
</evidence>
<feature type="transmembrane region" description="Helical" evidence="1">
    <location>
        <begin position="121"/>
        <end position="138"/>
    </location>
</feature>
<feature type="transmembrane region" description="Helical" evidence="1">
    <location>
        <begin position="197"/>
        <end position="222"/>
    </location>
</feature>
<keyword evidence="1" id="KW-0812">Transmembrane</keyword>